<name>A0A7W5Z519_9HYPH</name>
<organism evidence="2 3">
    <name type="scientific">Pseudochelatococcus contaminans</name>
    <dbReference type="NCBI Taxonomy" id="1538103"/>
    <lineage>
        <taxon>Bacteria</taxon>
        <taxon>Pseudomonadati</taxon>
        <taxon>Pseudomonadota</taxon>
        <taxon>Alphaproteobacteria</taxon>
        <taxon>Hyphomicrobiales</taxon>
        <taxon>Chelatococcaceae</taxon>
        <taxon>Pseudochelatococcus</taxon>
    </lineage>
</organism>
<evidence type="ECO:0000313" key="2">
    <source>
        <dbReference type="EMBL" id="MBB3810323.1"/>
    </source>
</evidence>
<keyword evidence="1" id="KW-0812">Transmembrane</keyword>
<protein>
    <recommendedName>
        <fullName evidence="4">DUF2125 domain-containing protein</fullName>
    </recommendedName>
</protein>
<dbReference type="AlphaFoldDB" id="A0A7W5Z519"/>
<sequence length="358" mass="38979">MSEPSQTALSPSLKRGGRVALFLPLAFLLVLLTAWSAFWFIARARVNDAITIWLAQEAEQQRHWTCPDRSLGGFPFRFEVRCSDLHFTGTTPAGIVTGTVAQFTAVAQVYKPNHVIVQIEGPLVADSEGGERLTANWTEFDASAVFTGNRLDRFSISVAEPVIYTGTTTNADTEVLRAASWQSHLRVDPERPAEDHVYDISFTLQDARIPALNLLAGNEETTTIAFHGAITEAASFTARAPFVEFERWRLAGGVLEIDQLNAVKGQQRIEARGQFALDELRRPQGRVQASVAGLEELLGRFGLGGRGNLIASGLAILGGGGQRPENADPNLTTLPPITLRDGQVLVGPLRLGILRPLY</sequence>
<keyword evidence="1" id="KW-0472">Membrane</keyword>
<dbReference type="RefSeq" id="WP_183753243.1">
    <property type="nucleotide sequence ID" value="NZ_JACICC010000005.1"/>
</dbReference>
<gene>
    <name evidence="2" type="ORF">FHS81_002419</name>
</gene>
<accession>A0A7W5Z519</accession>
<proteinExistence type="predicted"/>
<dbReference type="EMBL" id="JACICC010000005">
    <property type="protein sequence ID" value="MBB3810323.1"/>
    <property type="molecule type" value="Genomic_DNA"/>
</dbReference>
<dbReference type="Pfam" id="PF09898">
    <property type="entry name" value="DUF2125"/>
    <property type="match status" value="1"/>
</dbReference>
<reference evidence="2 3" key="1">
    <citation type="submission" date="2020-08" db="EMBL/GenBank/DDBJ databases">
        <title>Genomic Encyclopedia of Type Strains, Phase IV (KMG-IV): sequencing the most valuable type-strain genomes for metagenomic binning, comparative biology and taxonomic classification.</title>
        <authorList>
            <person name="Goeker M."/>
        </authorList>
    </citation>
    <scope>NUCLEOTIDE SEQUENCE [LARGE SCALE GENOMIC DNA]</scope>
    <source>
        <strain evidence="2 3">DSM 28760</strain>
    </source>
</reference>
<evidence type="ECO:0008006" key="4">
    <source>
        <dbReference type="Google" id="ProtNLM"/>
    </source>
</evidence>
<comment type="caution">
    <text evidence="2">The sequence shown here is derived from an EMBL/GenBank/DDBJ whole genome shotgun (WGS) entry which is preliminary data.</text>
</comment>
<dbReference type="Proteomes" id="UP000537592">
    <property type="component" value="Unassembled WGS sequence"/>
</dbReference>
<dbReference type="InterPro" id="IPR018666">
    <property type="entry name" value="DUF2125"/>
</dbReference>
<evidence type="ECO:0000256" key="1">
    <source>
        <dbReference type="SAM" id="Phobius"/>
    </source>
</evidence>
<feature type="transmembrane region" description="Helical" evidence="1">
    <location>
        <begin position="21"/>
        <end position="42"/>
    </location>
</feature>
<keyword evidence="1" id="KW-1133">Transmembrane helix</keyword>
<evidence type="ECO:0000313" key="3">
    <source>
        <dbReference type="Proteomes" id="UP000537592"/>
    </source>
</evidence>
<keyword evidence="3" id="KW-1185">Reference proteome</keyword>